<dbReference type="PROSITE" id="PS51375">
    <property type="entry name" value="PPR"/>
    <property type="match status" value="2"/>
</dbReference>
<evidence type="ECO:0000313" key="5">
    <source>
        <dbReference type="Proteomes" id="UP000593576"/>
    </source>
</evidence>
<comment type="caution">
    <text evidence="4">The sequence shown here is derived from an EMBL/GenBank/DDBJ whole genome shotgun (WGS) entry which is preliminary data.</text>
</comment>
<dbReference type="Pfam" id="PF20431">
    <property type="entry name" value="E_motif"/>
    <property type="match status" value="1"/>
</dbReference>
<dbReference type="Proteomes" id="UP000593576">
    <property type="component" value="Unassembled WGS sequence"/>
</dbReference>
<dbReference type="Pfam" id="PF01535">
    <property type="entry name" value="PPR"/>
    <property type="match status" value="4"/>
</dbReference>
<protein>
    <recommendedName>
        <fullName evidence="6">Pentatricopeptide repeat-containing protein</fullName>
    </recommendedName>
</protein>
<dbReference type="InterPro" id="IPR011990">
    <property type="entry name" value="TPR-like_helical_dom_sf"/>
</dbReference>
<dbReference type="Pfam" id="PF20430">
    <property type="entry name" value="Eplus_motif"/>
    <property type="match status" value="1"/>
</dbReference>
<dbReference type="InterPro" id="IPR046848">
    <property type="entry name" value="E_motif"/>
</dbReference>
<name>A0A7J9KTR9_GOSSC</name>
<evidence type="ECO:0000256" key="2">
    <source>
        <dbReference type="PROSITE-ProRule" id="PRU00708"/>
    </source>
</evidence>
<reference evidence="4 5" key="1">
    <citation type="journal article" date="2019" name="Genome Biol. Evol.">
        <title>Insights into the evolution of the New World diploid cottons (Gossypium, subgenus Houzingenia) based on genome sequencing.</title>
        <authorList>
            <person name="Grover C.E."/>
            <person name="Arick M.A. 2nd"/>
            <person name="Thrash A."/>
            <person name="Conover J.L."/>
            <person name="Sanders W.S."/>
            <person name="Peterson D.G."/>
            <person name="Frelichowski J.E."/>
            <person name="Scheffler J.A."/>
            <person name="Scheffler B.E."/>
            <person name="Wendel J.F."/>
        </authorList>
    </citation>
    <scope>NUCLEOTIDE SEQUENCE [LARGE SCALE GENOMIC DNA]</scope>
    <source>
        <strain evidence="4">1</strain>
        <tissue evidence="4">Leaf</tissue>
    </source>
</reference>
<organism evidence="4 5">
    <name type="scientific">Gossypium schwendimanii</name>
    <name type="common">Cotton</name>
    <dbReference type="NCBI Taxonomy" id="34291"/>
    <lineage>
        <taxon>Eukaryota</taxon>
        <taxon>Viridiplantae</taxon>
        <taxon>Streptophyta</taxon>
        <taxon>Embryophyta</taxon>
        <taxon>Tracheophyta</taxon>
        <taxon>Spermatophyta</taxon>
        <taxon>Magnoliopsida</taxon>
        <taxon>eudicotyledons</taxon>
        <taxon>Gunneridae</taxon>
        <taxon>Pentapetalae</taxon>
        <taxon>rosids</taxon>
        <taxon>malvids</taxon>
        <taxon>Malvales</taxon>
        <taxon>Malvaceae</taxon>
        <taxon>Malvoideae</taxon>
        <taxon>Gossypium</taxon>
    </lineage>
</organism>
<accession>A0A7J9KTR9</accession>
<evidence type="ECO:0000313" key="4">
    <source>
        <dbReference type="EMBL" id="MBA0849800.1"/>
    </source>
</evidence>
<evidence type="ECO:0008006" key="6">
    <source>
        <dbReference type="Google" id="ProtNLM"/>
    </source>
</evidence>
<dbReference type="GO" id="GO:0009451">
    <property type="term" value="P:RNA modification"/>
    <property type="evidence" value="ECO:0007669"/>
    <property type="project" value="InterPro"/>
</dbReference>
<dbReference type="InterPro" id="IPR002885">
    <property type="entry name" value="PPR_rpt"/>
</dbReference>
<feature type="repeat" description="PPR" evidence="2">
    <location>
        <begin position="123"/>
        <end position="157"/>
    </location>
</feature>
<dbReference type="EMBL" id="JABFAF010000002">
    <property type="protein sequence ID" value="MBA0849800.1"/>
    <property type="molecule type" value="Genomic_DNA"/>
</dbReference>
<dbReference type="GO" id="GO:0003723">
    <property type="term" value="F:RNA binding"/>
    <property type="evidence" value="ECO:0007669"/>
    <property type="project" value="InterPro"/>
</dbReference>
<dbReference type="Gene3D" id="1.25.40.10">
    <property type="entry name" value="Tetratricopeptide repeat domain"/>
    <property type="match status" value="2"/>
</dbReference>
<keyword evidence="5" id="KW-1185">Reference proteome</keyword>
<dbReference type="PANTHER" id="PTHR47926:SF533">
    <property type="entry name" value="DYW DOMAIN-CONTAINING PROTEIN"/>
    <property type="match status" value="1"/>
</dbReference>
<dbReference type="PANTHER" id="PTHR47926">
    <property type="entry name" value="PENTATRICOPEPTIDE REPEAT-CONTAINING PROTEIN"/>
    <property type="match status" value="1"/>
</dbReference>
<gene>
    <name evidence="4" type="ORF">Goshw_020936</name>
</gene>
<dbReference type="FunFam" id="1.25.40.10:FF:000090">
    <property type="entry name" value="Pentatricopeptide repeat-containing protein, chloroplastic"/>
    <property type="match status" value="1"/>
</dbReference>
<dbReference type="InterPro" id="IPR046849">
    <property type="entry name" value="E2_motif"/>
</dbReference>
<proteinExistence type="predicted"/>
<evidence type="ECO:0000256" key="3">
    <source>
        <dbReference type="SAM" id="MobiDB-lite"/>
    </source>
</evidence>
<sequence length="413" mass="45852">MGGKADDSSREIFSFRREDGEKGEGLRAESFHGRGGFSCLSYKICELPHGFIGEQLVTKYAKSGFPEDAQNLSGEKPEQDSVSWNSLISGLSRSGEIGLNEVKILNALLREACSLLEATPFLNLVSGNSMIAIYAQNGLAEEIMGIFIMMRRAGVVFDQATMLTVLQACGNMGIKWHGLPCAHGYGKDAIKLFKVMVRSAQPDHVTFTRLLSACSHSGLVNEGKHYFKIMCEVYGVEQKLDHYSCILDHYSCMVDLLGNSGLLTDGYDVIKCMPREPNSGVWGAPLGACRMYGNTELAKEVAERLFSLDTSYARNYIMMSNIYSAAGMWRDASKVRTSMKEMGLNRTAGCSFIEHGNKFHRFVVGDKSHPEADGIYKKLKELIGKIRKADFMSETEFVLHDVDEELKENMIKT</sequence>
<dbReference type="InterPro" id="IPR046960">
    <property type="entry name" value="PPR_At4g14850-like_plant"/>
</dbReference>
<dbReference type="AlphaFoldDB" id="A0A7J9KTR9"/>
<evidence type="ECO:0000256" key="1">
    <source>
        <dbReference type="ARBA" id="ARBA00022737"/>
    </source>
</evidence>
<feature type="repeat" description="PPR" evidence="2">
    <location>
        <begin position="80"/>
        <end position="115"/>
    </location>
</feature>
<keyword evidence="1" id="KW-0677">Repeat</keyword>
<dbReference type="OrthoDB" id="185373at2759"/>
<feature type="region of interest" description="Disordered" evidence="3">
    <location>
        <begin position="1"/>
        <end position="27"/>
    </location>
</feature>